<keyword evidence="4" id="KW-0255">Endonuclease</keyword>
<dbReference type="GO" id="GO:0003684">
    <property type="term" value="F:damaged DNA binding"/>
    <property type="evidence" value="ECO:0007669"/>
    <property type="project" value="TreeGrafter"/>
</dbReference>
<dbReference type="Gene3D" id="3.40.50.10130">
    <property type="match status" value="1"/>
</dbReference>
<accession>A0A1X2H8G6</accession>
<dbReference type="InterPro" id="IPR010994">
    <property type="entry name" value="RuvA_2-like"/>
</dbReference>
<evidence type="ECO:0000256" key="10">
    <source>
        <dbReference type="SAM" id="MobiDB-lite"/>
    </source>
</evidence>
<evidence type="ECO:0000256" key="8">
    <source>
        <dbReference type="ARBA" id="ARBA00023204"/>
    </source>
</evidence>
<sequence>MSQPLLDFQKQILQDIVEEDALLILSQGLGLFKILCSFIQLHCTDKHLVLVLNTTPAQDAAINDHLISQGFDPQNLMQLIDYDTPAEQRSNMYRQSGVFSVTSRILAVDMLLQRVPTAMISGIIVYNAHRVKQHSMEELILQIYREENENGFIKALSDQPEAFTTGFAPLQNTLKSLRLRTTFLWPRFQILVSDNLANAAGDVVELRQPMTENMDKIQQALVECMEATLGEIKRQNSQVDVEEFTIENSFFKSFDLIVRRQLDPIWHRVTSSTKQLVGDLTILRQLLGYLTSYDCISFYSFLETVMATNTSRDGKQVRQSQWLFLDAADTAINTARKRFYFRKTDPEYKHEVEKEGQNKPDILLNMEEQPKWRLLREILAEIELDMQHTTAIFISCVGAPVLIMTNDKRTCSQLKHYMSQMSESDPGASTHTRPVLGHLAERYFTWKRSMQKIQLASAQEAATMQSSNASSSTSSTMTPPGSISMRGTQPLNKRRRVRGGSVAAAASPSGRMCLRTYACEWLETTTVNLVLNFLLRLDAETEGQQDKPMEGVGPQIDTLVVESNDILPSFDLVPAERLVMIQQYDGDLDEQRLEDFQPRFIIMYDPDPAFVRRVEVYRALHPELHVRVYFMLYDNSVEEQNYLSLIRKEKEAFERLIREKSIMAIPLDQQKGKKQESAFTRALNSRVAGGQLKSTEQPQVIVDMREFRSSLPVLLYAQGLKVIPCTLEIGDYILSPDICIERKSISDLIASFRSGRLYTQCENMSMHYKTPILLIEFDQNKSFSLQSLTNMKENIGINDLSSKLVLLTLTFPKVRVMWSSSPHETAAVFEELKKLEPEPEADKAALVGVEEPEDTDATQNMTPQEILRSMPGVTSKNYRILMSAAETLEELFRMSREQLKELIGEEPSKHLYDFIHKKQASIS</sequence>
<dbReference type="InterPro" id="IPR006166">
    <property type="entry name" value="ERCC4_domain"/>
</dbReference>
<reference evidence="12 13" key="1">
    <citation type="submission" date="2016-07" db="EMBL/GenBank/DDBJ databases">
        <title>Pervasive Adenine N6-methylation of Active Genes in Fungi.</title>
        <authorList>
            <consortium name="DOE Joint Genome Institute"/>
            <person name="Mondo S.J."/>
            <person name="Dannebaum R.O."/>
            <person name="Kuo R.C."/>
            <person name="Labutti K."/>
            <person name="Haridas S."/>
            <person name="Kuo A."/>
            <person name="Salamov A."/>
            <person name="Ahrendt S.R."/>
            <person name="Lipzen A."/>
            <person name="Sullivan W."/>
            <person name="Andreopoulos W.B."/>
            <person name="Clum A."/>
            <person name="Lindquist E."/>
            <person name="Daum C."/>
            <person name="Ramamoorthy G.K."/>
            <person name="Gryganskyi A."/>
            <person name="Culley D."/>
            <person name="Magnuson J.K."/>
            <person name="James T.Y."/>
            <person name="O'Malley M.A."/>
            <person name="Stajich J.E."/>
            <person name="Spatafora J.W."/>
            <person name="Visel A."/>
            <person name="Grigoriev I.V."/>
        </authorList>
    </citation>
    <scope>NUCLEOTIDE SEQUENCE [LARGE SCALE GENOMIC DNA]</scope>
    <source>
        <strain evidence="12 13">NRRL 2496</strain>
    </source>
</reference>
<dbReference type="AlphaFoldDB" id="A0A1X2H8G6"/>
<keyword evidence="9" id="KW-0539">Nucleus</keyword>
<dbReference type="STRING" id="13706.A0A1X2H8G6"/>
<proteinExistence type="inferred from homology"/>
<dbReference type="GO" id="GO:0003697">
    <property type="term" value="F:single-stranded DNA binding"/>
    <property type="evidence" value="ECO:0007669"/>
    <property type="project" value="InterPro"/>
</dbReference>
<keyword evidence="7" id="KW-0238">DNA-binding</keyword>
<keyword evidence="6" id="KW-0378">Hydrolase</keyword>
<dbReference type="OMA" id="THILDIM"/>
<evidence type="ECO:0000256" key="3">
    <source>
        <dbReference type="ARBA" id="ARBA00022722"/>
    </source>
</evidence>
<evidence type="ECO:0000259" key="11">
    <source>
        <dbReference type="SMART" id="SM00891"/>
    </source>
</evidence>
<evidence type="ECO:0000313" key="13">
    <source>
        <dbReference type="Proteomes" id="UP000242180"/>
    </source>
</evidence>
<dbReference type="SUPFAM" id="SSF47781">
    <property type="entry name" value="RuvA domain 2-like"/>
    <property type="match status" value="1"/>
</dbReference>
<dbReference type="PANTHER" id="PTHR10150">
    <property type="entry name" value="DNA REPAIR ENDONUCLEASE XPF"/>
    <property type="match status" value="1"/>
</dbReference>
<dbReference type="EMBL" id="MCGN01000007">
    <property type="protein sequence ID" value="ORY94875.1"/>
    <property type="molecule type" value="Genomic_DNA"/>
</dbReference>
<dbReference type="GO" id="GO:0000712">
    <property type="term" value="P:resolution of meiotic recombination intermediates"/>
    <property type="evidence" value="ECO:0007669"/>
    <property type="project" value="TreeGrafter"/>
</dbReference>
<dbReference type="OrthoDB" id="361020at2759"/>
<evidence type="ECO:0000256" key="6">
    <source>
        <dbReference type="ARBA" id="ARBA00022801"/>
    </source>
</evidence>
<evidence type="ECO:0000256" key="2">
    <source>
        <dbReference type="ARBA" id="ARBA00010015"/>
    </source>
</evidence>
<keyword evidence="3" id="KW-0540">Nuclease</keyword>
<feature type="region of interest" description="Disordered" evidence="10">
    <location>
        <begin position="457"/>
        <end position="503"/>
    </location>
</feature>
<dbReference type="GO" id="GO:0000724">
    <property type="term" value="P:double-strand break repair via homologous recombination"/>
    <property type="evidence" value="ECO:0007669"/>
    <property type="project" value="TreeGrafter"/>
</dbReference>
<evidence type="ECO:0000256" key="4">
    <source>
        <dbReference type="ARBA" id="ARBA00022759"/>
    </source>
</evidence>
<dbReference type="Pfam" id="PF02732">
    <property type="entry name" value="ERCC4"/>
    <property type="match status" value="1"/>
</dbReference>
<comment type="caution">
    <text evidence="12">The sequence shown here is derived from an EMBL/GenBank/DDBJ whole genome shotgun (WGS) entry which is preliminary data.</text>
</comment>
<dbReference type="GO" id="GO:0000014">
    <property type="term" value="F:single-stranded DNA endodeoxyribonuclease activity"/>
    <property type="evidence" value="ECO:0007669"/>
    <property type="project" value="TreeGrafter"/>
</dbReference>
<dbReference type="InterPro" id="IPR011335">
    <property type="entry name" value="Restrct_endonuc-II-like"/>
</dbReference>
<dbReference type="NCBIfam" id="TIGR00596">
    <property type="entry name" value="rad1"/>
    <property type="match status" value="1"/>
</dbReference>
<dbReference type="Proteomes" id="UP000242180">
    <property type="component" value="Unassembled WGS sequence"/>
</dbReference>
<keyword evidence="13" id="KW-1185">Reference proteome</keyword>
<evidence type="ECO:0000256" key="5">
    <source>
        <dbReference type="ARBA" id="ARBA00022763"/>
    </source>
</evidence>
<dbReference type="InterPro" id="IPR006167">
    <property type="entry name" value="XPF"/>
</dbReference>
<comment type="subcellular location">
    <subcellularLocation>
        <location evidence="1">Nucleus</location>
    </subcellularLocation>
</comment>
<dbReference type="GO" id="GO:0000110">
    <property type="term" value="C:nucleotide-excision repair factor 1 complex"/>
    <property type="evidence" value="ECO:0007669"/>
    <property type="project" value="TreeGrafter"/>
</dbReference>
<evidence type="ECO:0000256" key="9">
    <source>
        <dbReference type="ARBA" id="ARBA00023242"/>
    </source>
</evidence>
<name>A0A1X2H8G6_SYNRA</name>
<dbReference type="SUPFAM" id="SSF52980">
    <property type="entry name" value="Restriction endonuclease-like"/>
    <property type="match status" value="1"/>
</dbReference>
<dbReference type="FunFam" id="3.40.50.10130:FF:000002">
    <property type="entry name" value="DNA repair endonuclease XPF"/>
    <property type="match status" value="1"/>
</dbReference>
<keyword evidence="8" id="KW-0234">DNA repair</keyword>
<protein>
    <recommendedName>
        <fullName evidence="11">ERCC4 domain-containing protein</fullName>
    </recommendedName>
</protein>
<dbReference type="SMART" id="SM00891">
    <property type="entry name" value="ERCC4"/>
    <property type="match status" value="1"/>
</dbReference>
<evidence type="ECO:0000256" key="7">
    <source>
        <dbReference type="ARBA" id="ARBA00023125"/>
    </source>
</evidence>
<dbReference type="Gene3D" id="1.10.150.20">
    <property type="entry name" value="5' to 3' exonuclease, C-terminal subdomain"/>
    <property type="match status" value="1"/>
</dbReference>
<dbReference type="GO" id="GO:1901255">
    <property type="term" value="P:nucleotide-excision repair involved in interstrand cross-link repair"/>
    <property type="evidence" value="ECO:0007669"/>
    <property type="project" value="TreeGrafter"/>
</dbReference>
<dbReference type="InParanoid" id="A0A1X2H8G6"/>
<organism evidence="12 13">
    <name type="scientific">Syncephalastrum racemosum</name>
    <name type="common">Filamentous fungus</name>
    <dbReference type="NCBI Taxonomy" id="13706"/>
    <lineage>
        <taxon>Eukaryota</taxon>
        <taxon>Fungi</taxon>
        <taxon>Fungi incertae sedis</taxon>
        <taxon>Mucoromycota</taxon>
        <taxon>Mucoromycotina</taxon>
        <taxon>Mucoromycetes</taxon>
        <taxon>Mucorales</taxon>
        <taxon>Syncephalastraceae</taxon>
        <taxon>Syncephalastrum</taxon>
    </lineage>
</organism>
<keyword evidence="5" id="KW-0227">DNA damage</keyword>
<comment type="similarity">
    <text evidence="2">Belongs to the XPF family.</text>
</comment>
<gene>
    <name evidence="12" type="ORF">BCR43DRAFT_442549</name>
</gene>
<feature type="domain" description="ERCC4" evidence="11">
    <location>
        <begin position="699"/>
        <end position="779"/>
    </location>
</feature>
<dbReference type="CDD" id="cd20078">
    <property type="entry name" value="XPF_nuclease_XPF_euk"/>
    <property type="match status" value="1"/>
</dbReference>
<evidence type="ECO:0000256" key="1">
    <source>
        <dbReference type="ARBA" id="ARBA00004123"/>
    </source>
</evidence>
<dbReference type="FunCoup" id="A0A1X2H8G6">
    <property type="interactions" value="672"/>
</dbReference>
<feature type="compositionally biased region" description="Low complexity" evidence="10">
    <location>
        <begin position="461"/>
        <end position="485"/>
    </location>
</feature>
<evidence type="ECO:0000313" key="12">
    <source>
        <dbReference type="EMBL" id="ORY94875.1"/>
    </source>
</evidence>
<dbReference type="InterPro" id="IPR047520">
    <property type="entry name" value="XPF_nuclease"/>
</dbReference>
<dbReference type="PANTHER" id="PTHR10150:SF0">
    <property type="entry name" value="DNA REPAIR ENDONUCLEASE XPF"/>
    <property type="match status" value="1"/>
</dbReference>